<dbReference type="PANTHER" id="PTHR13054">
    <property type="entry name" value="DIGEORGE SYNDROME CRITICAL REGION 6 DGCR6 FAMILY MEMBER"/>
    <property type="match status" value="1"/>
</dbReference>
<evidence type="ECO:0000256" key="2">
    <source>
        <dbReference type="SAM" id="MobiDB-lite"/>
    </source>
</evidence>
<reference evidence="3" key="1">
    <citation type="submission" date="2022-06" db="EMBL/GenBank/DDBJ databases">
        <authorList>
            <person name="Berger JAMES D."/>
            <person name="Berger JAMES D."/>
        </authorList>
    </citation>
    <scope>NUCLEOTIDE SEQUENCE [LARGE SCALE GENOMIC DNA]</scope>
</reference>
<evidence type="ECO:0000313" key="3">
    <source>
        <dbReference type="Proteomes" id="UP000050795"/>
    </source>
</evidence>
<dbReference type="InterPro" id="IPR010849">
    <property type="entry name" value="Gonadal"/>
</dbReference>
<dbReference type="AlphaFoldDB" id="A0AA85J2K6"/>
<evidence type="ECO:0000256" key="1">
    <source>
        <dbReference type="ARBA" id="ARBA00005939"/>
    </source>
</evidence>
<comment type="similarity">
    <text evidence="1">Belongs to the gonadal family.</text>
</comment>
<feature type="region of interest" description="Disordered" evidence="2">
    <location>
        <begin position="104"/>
        <end position="137"/>
    </location>
</feature>
<proteinExistence type="inferred from homology"/>
<organism evidence="3 4">
    <name type="scientific">Trichobilharzia regenti</name>
    <name type="common">Nasal bird schistosome</name>
    <dbReference type="NCBI Taxonomy" id="157069"/>
    <lineage>
        <taxon>Eukaryota</taxon>
        <taxon>Metazoa</taxon>
        <taxon>Spiralia</taxon>
        <taxon>Lophotrochozoa</taxon>
        <taxon>Platyhelminthes</taxon>
        <taxon>Trematoda</taxon>
        <taxon>Digenea</taxon>
        <taxon>Strigeidida</taxon>
        <taxon>Schistosomatoidea</taxon>
        <taxon>Schistosomatidae</taxon>
        <taxon>Trichobilharzia</taxon>
    </lineage>
</organism>
<protein>
    <submittedName>
        <fullName evidence="4">Uncharacterized protein</fullName>
    </submittedName>
</protein>
<evidence type="ECO:0000313" key="4">
    <source>
        <dbReference type="WBParaSite" id="TREG1_124410.1"/>
    </source>
</evidence>
<dbReference type="PANTHER" id="PTHR13054:SF2">
    <property type="entry name" value="PROTEIN DGCR6"/>
    <property type="match status" value="1"/>
</dbReference>
<dbReference type="Proteomes" id="UP000050795">
    <property type="component" value="Unassembled WGS sequence"/>
</dbReference>
<name>A0AA85J2K6_TRIRE</name>
<dbReference type="WBParaSite" id="TREG1_124410.1">
    <property type="protein sequence ID" value="TREG1_124410.1"/>
    <property type="gene ID" value="TREG1_124410"/>
</dbReference>
<reference evidence="4" key="2">
    <citation type="submission" date="2023-11" db="UniProtKB">
        <authorList>
            <consortium name="WormBaseParasite"/>
        </authorList>
    </citation>
    <scope>IDENTIFICATION</scope>
</reference>
<accession>A0AA85J2K6</accession>
<sequence length="221" mass="25816">MSFPPPQYYPSSSQYPPPNVDNANREYFQQKVYHYLNKLREFLQEVPYDMRTNINEDIIQRLAHVLAEGKVFTTVSELIDSQRIEEQILHKQLVDLRAEQSASRSALRRKHRDEISMNSSRPHHLPVLHRQHEQETQRLSKTQSDAFRSLLLRILDSLDGRVVEQQLALERLGVPTFTRTTDPQTIRIQMKILDWIVRLAHRPSQCSSIASSSSYSTSWPP</sequence>
<keyword evidence="3" id="KW-1185">Reference proteome</keyword>
<feature type="region of interest" description="Disordered" evidence="2">
    <location>
        <begin position="1"/>
        <end position="21"/>
    </location>
</feature>
<dbReference type="Pfam" id="PF07324">
    <property type="entry name" value="DGCR6"/>
    <property type="match status" value="1"/>
</dbReference>